<dbReference type="PANTHER" id="PTHR30146:SF33">
    <property type="entry name" value="TRANSCRIPTIONAL REGULATOR"/>
    <property type="match status" value="1"/>
</dbReference>
<dbReference type="SMART" id="SM00354">
    <property type="entry name" value="HTH_LACI"/>
    <property type="match status" value="1"/>
</dbReference>
<evidence type="ECO:0000256" key="3">
    <source>
        <dbReference type="ARBA" id="ARBA00023163"/>
    </source>
</evidence>
<evidence type="ECO:0000313" key="6">
    <source>
        <dbReference type="Proteomes" id="UP000004906"/>
    </source>
</evidence>
<gene>
    <name evidence="5" type="ORF">LTSEADE_3514</name>
</gene>
<name>A0A6C8GKP4_SALET</name>
<dbReference type="EMBL" id="AFCI01001172">
    <property type="protein sequence ID" value="EHC34341.1"/>
    <property type="molecule type" value="Genomic_DNA"/>
</dbReference>
<dbReference type="GO" id="GO:0003700">
    <property type="term" value="F:DNA-binding transcription factor activity"/>
    <property type="evidence" value="ECO:0007669"/>
    <property type="project" value="TreeGrafter"/>
</dbReference>
<reference evidence="5 6" key="1">
    <citation type="journal article" date="2011" name="BMC Genomics">
        <title>Genome sequencing reveals diversification of virulence factor content and possible host adaptation in distinct subpopulations of Salmonella enterica.</title>
        <authorList>
            <person name="den Bakker H.C."/>
            <person name="Moreno Switt A.I."/>
            <person name="Govoni G."/>
            <person name="Cummings C.A."/>
            <person name="Ranieri M.L."/>
            <person name="Degoricija L."/>
            <person name="Hoelzer K."/>
            <person name="Rodriguez-Rivera L.D."/>
            <person name="Brown S."/>
            <person name="Bolchacova E."/>
            <person name="Furtado M.R."/>
            <person name="Wiedmann M."/>
        </authorList>
    </citation>
    <scope>NUCLEOTIDE SEQUENCE [LARGE SCALE GENOMIC DNA]</scope>
    <source>
        <strain evidence="5 6">A4-669</strain>
    </source>
</reference>
<keyword evidence="3" id="KW-0804">Transcription</keyword>
<dbReference type="PROSITE" id="PS50932">
    <property type="entry name" value="HTH_LACI_2"/>
    <property type="match status" value="1"/>
</dbReference>
<dbReference type="InterPro" id="IPR000843">
    <property type="entry name" value="HTH_LacI"/>
</dbReference>
<protein>
    <submittedName>
        <fullName evidence="5">LacI transcriptional regulator</fullName>
    </submittedName>
</protein>
<feature type="non-terminal residue" evidence="5">
    <location>
        <position position="73"/>
    </location>
</feature>
<proteinExistence type="predicted"/>
<dbReference type="Proteomes" id="UP000004906">
    <property type="component" value="Unassembled WGS sequence"/>
</dbReference>
<accession>A0A6C8GKP4</accession>
<dbReference type="AlphaFoldDB" id="A0A6C8GKP4"/>
<dbReference type="GO" id="GO:0000976">
    <property type="term" value="F:transcription cis-regulatory region binding"/>
    <property type="evidence" value="ECO:0007669"/>
    <property type="project" value="TreeGrafter"/>
</dbReference>
<dbReference type="Pfam" id="PF00356">
    <property type="entry name" value="LacI"/>
    <property type="match status" value="1"/>
</dbReference>
<comment type="caution">
    <text evidence="5">The sequence shown here is derived from an EMBL/GenBank/DDBJ whole genome shotgun (WGS) entry which is preliminary data.</text>
</comment>
<dbReference type="PROSITE" id="PS00356">
    <property type="entry name" value="HTH_LACI_1"/>
    <property type="match status" value="1"/>
</dbReference>
<dbReference type="SUPFAM" id="SSF47413">
    <property type="entry name" value="lambda repressor-like DNA-binding domains"/>
    <property type="match status" value="1"/>
</dbReference>
<evidence type="ECO:0000256" key="2">
    <source>
        <dbReference type="ARBA" id="ARBA00023125"/>
    </source>
</evidence>
<sequence>MSIPRKRRSTGKVTIADVAQLAGVGTMTVSRALRTPEQVSDKLREKIEAAVHELGYMPNLAASARAGVCLLAH</sequence>
<dbReference type="CDD" id="cd01392">
    <property type="entry name" value="HTH_LacI"/>
    <property type="match status" value="1"/>
</dbReference>
<dbReference type="InterPro" id="IPR010982">
    <property type="entry name" value="Lambda_DNA-bd_dom_sf"/>
</dbReference>
<evidence type="ECO:0000313" key="5">
    <source>
        <dbReference type="EMBL" id="EHC34341.1"/>
    </source>
</evidence>
<dbReference type="PANTHER" id="PTHR30146">
    <property type="entry name" value="LACI-RELATED TRANSCRIPTIONAL REPRESSOR"/>
    <property type="match status" value="1"/>
</dbReference>
<organism evidence="5 6">
    <name type="scientific">Salmonella enterica subsp. enterica serovar Adelaide str. A4-669</name>
    <dbReference type="NCBI Taxonomy" id="913063"/>
    <lineage>
        <taxon>Bacteria</taxon>
        <taxon>Pseudomonadati</taxon>
        <taxon>Pseudomonadota</taxon>
        <taxon>Gammaproteobacteria</taxon>
        <taxon>Enterobacterales</taxon>
        <taxon>Enterobacteriaceae</taxon>
        <taxon>Salmonella</taxon>
    </lineage>
</organism>
<evidence type="ECO:0000256" key="1">
    <source>
        <dbReference type="ARBA" id="ARBA00023015"/>
    </source>
</evidence>
<evidence type="ECO:0000259" key="4">
    <source>
        <dbReference type="PROSITE" id="PS50932"/>
    </source>
</evidence>
<dbReference type="Gene3D" id="1.10.260.40">
    <property type="entry name" value="lambda repressor-like DNA-binding domains"/>
    <property type="match status" value="1"/>
</dbReference>
<keyword evidence="1" id="KW-0805">Transcription regulation</keyword>
<feature type="domain" description="HTH lacI-type" evidence="4">
    <location>
        <begin position="13"/>
        <end position="67"/>
    </location>
</feature>
<keyword evidence="2" id="KW-0238">DNA-binding</keyword>